<protein>
    <submittedName>
        <fullName evidence="1">Uncharacterized protein</fullName>
    </submittedName>
</protein>
<evidence type="ECO:0000313" key="2">
    <source>
        <dbReference type="Proteomes" id="UP001144978"/>
    </source>
</evidence>
<proteinExistence type="predicted"/>
<gene>
    <name evidence="1" type="ORF">NUW54_g13749</name>
</gene>
<comment type="caution">
    <text evidence="1">The sequence shown here is derived from an EMBL/GenBank/DDBJ whole genome shotgun (WGS) entry which is preliminary data.</text>
</comment>
<reference evidence="1" key="1">
    <citation type="submission" date="2022-08" db="EMBL/GenBank/DDBJ databases">
        <title>Genome Sequence of Pycnoporus sanguineus.</title>
        <authorList>
            <person name="Buettner E."/>
        </authorList>
    </citation>
    <scope>NUCLEOTIDE SEQUENCE</scope>
    <source>
        <strain evidence="1">CG-C14</strain>
    </source>
</reference>
<sequence>MVLLRVTGSRTVCRRQLSTVVSSTSEPILSEHLAAQTLQDASQSSSLSLANGASGLSIPTNEISFISASYTTWIANGKAAPARKLVAKSVGPEPKSARKKAPVVLV</sequence>
<organism evidence="1 2">
    <name type="scientific">Trametes sanguinea</name>
    <dbReference type="NCBI Taxonomy" id="158606"/>
    <lineage>
        <taxon>Eukaryota</taxon>
        <taxon>Fungi</taxon>
        <taxon>Dikarya</taxon>
        <taxon>Basidiomycota</taxon>
        <taxon>Agaricomycotina</taxon>
        <taxon>Agaricomycetes</taxon>
        <taxon>Polyporales</taxon>
        <taxon>Polyporaceae</taxon>
        <taxon>Trametes</taxon>
    </lineage>
</organism>
<dbReference type="EMBL" id="JANSHE010006585">
    <property type="protein sequence ID" value="KAJ2966634.1"/>
    <property type="molecule type" value="Genomic_DNA"/>
</dbReference>
<dbReference type="Proteomes" id="UP001144978">
    <property type="component" value="Unassembled WGS sequence"/>
</dbReference>
<accession>A0ACC1MJ16</accession>
<evidence type="ECO:0000313" key="1">
    <source>
        <dbReference type="EMBL" id="KAJ2966634.1"/>
    </source>
</evidence>
<keyword evidence="2" id="KW-1185">Reference proteome</keyword>
<name>A0ACC1MJ16_9APHY</name>